<comment type="caution">
    <text evidence="2">The sequence shown here is derived from an EMBL/GenBank/DDBJ whole genome shotgun (WGS) entry which is preliminary data.</text>
</comment>
<dbReference type="RefSeq" id="WP_344462210.1">
    <property type="nucleotide sequence ID" value="NZ_BAAANT010000006.1"/>
</dbReference>
<dbReference type="SUPFAM" id="SSF109854">
    <property type="entry name" value="DinB/YfiT-like putative metalloenzymes"/>
    <property type="match status" value="1"/>
</dbReference>
<accession>A0ABN2Z3W6</accession>
<dbReference type="InterPro" id="IPR017517">
    <property type="entry name" value="Maleyloyr_isom"/>
</dbReference>
<sequence length="199" mass="20905">MDIRALHARALVLATEVVDQVGPAQLDLPTPCEGWTLGRLLEHMIGANHGFAAAAQGLGGDLAQWRDRPFEGAPGADWATSVDEVAKTFADPVEQFLIPEIRVGAEFPAELAISFHYLDTLVHGWDVAAALGLPFEPAPELSRVLLAVAAKVPATPEYRAPGAQFGRVHAVDPAAPAFQQALALLGRDPGWAAPGGSPA</sequence>
<gene>
    <name evidence="2" type="ORF">GCM10009760_15740</name>
</gene>
<dbReference type="InterPro" id="IPR017520">
    <property type="entry name" value="CHP03086"/>
</dbReference>
<reference evidence="2 3" key="1">
    <citation type="journal article" date="2019" name="Int. J. Syst. Evol. Microbiol.">
        <title>The Global Catalogue of Microorganisms (GCM) 10K type strain sequencing project: providing services to taxonomists for standard genome sequencing and annotation.</title>
        <authorList>
            <consortium name="The Broad Institute Genomics Platform"/>
            <consortium name="The Broad Institute Genome Sequencing Center for Infectious Disease"/>
            <person name="Wu L."/>
            <person name="Ma J."/>
        </authorList>
    </citation>
    <scope>NUCLEOTIDE SEQUENCE [LARGE SCALE GENOMIC DNA]</scope>
    <source>
        <strain evidence="2 3">JCM 14560</strain>
    </source>
</reference>
<evidence type="ECO:0000313" key="2">
    <source>
        <dbReference type="EMBL" id="GAA2136320.1"/>
    </source>
</evidence>
<feature type="domain" description="Mycothiol-dependent maleylpyruvate isomerase metal-binding" evidence="1">
    <location>
        <begin position="15"/>
        <end position="128"/>
    </location>
</feature>
<proteinExistence type="predicted"/>
<dbReference type="Proteomes" id="UP001422759">
    <property type="component" value="Unassembled WGS sequence"/>
</dbReference>
<dbReference type="NCBIfam" id="TIGR03083">
    <property type="entry name" value="maleylpyruvate isomerase family mycothiol-dependent enzyme"/>
    <property type="match status" value="1"/>
</dbReference>
<protein>
    <submittedName>
        <fullName evidence="2">TIGR03086 family metal-binding protein</fullName>
    </submittedName>
</protein>
<dbReference type="InterPro" id="IPR024344">
    <property type="entry name" value="MDMPI_metal-binding"/>
</dbReference>
<dbReference type="Gene3D" id="1.20.120.450">
    <property type="entry name" value="dinb family like domain"/>
    <property type="match status" value="1"/>
</dbReference>
<dbReference type="EMBL" id="BAAANT010000006">
    <property type="protein sequence ID" value="GAA2136320.1"/>
    <property type="molecule type" value="Genomic_DNA"/>
</dbReference>
<evidence type="ECO:0000313" key="3">
    <source>
        <dbReference type="Proteomes" id="UP001422759"/>
    </source>
</evidence>
<dbReference type="Pfam" id="PF11716">
    <property type="entry name" value="MDMPI_N"/>
    <property type="match status" value="1"/>
</dbReference>
<evidence type="ECO:0000259" key="1">
    <source>
        <dbReference type="Pfam" id="PF11716"/>
    </source>
</evidence>
<name>A0ABN2Z3W6_9ACTN</name>
<organism evidence="2 3">
    <name type="scientific">Kitasatospora kazusensis</name>
    <dbReference type="NCBI Taxonomy" id="407974"/>
    <lineage>
        <taxon>Bacteria</taxon>
        <taxon>Bacillati</taxon>
        <taxon>Actinomycetota</taxon>
        <taxon>Actinomycetes</taxon>
        <taxon>Kitasatosporales</taxon>
        <taxon>Streptomycetaceae</taxon>
        <taxon>Kitasatospora</taxon>
    </lineage>
</organism>
<dbReference type="NCBIfam" id="TIGR03086">
    <property type="entry name" value="TIGR03086 family metal-binding protein"/>
    <property type="match status" value="1"/>
</dbReference>
<keyword evidence="3" id="KW-1185">Reference proteome</keyword>
<dbReference type="InterPro" id="IPR034660">
    <property type="entry name" value="DinB/YfiT-like"/>
</dbReference>